<dbReference type="PANTHER" id="PTHR30183">
    <property type="entry name" value="MOLYBDENUM TRANSPORT SYSTEM PERMEASE PROTEIN MODB"/>
    <property type="match status" value="1"/>
</dbReference>
<dbReference type="GO" id="GO:0055085">
    <property type="term" value="P:transmembrane transport"/>
    <property type="evidence" value="ECO:0007669"/>
    <property type="project" value="InterPro"/>
</dbReference>
<dbReference type="AlphaFoldDB" id="A0A0F9UZT6"/>
<feature type="transmembrane region" description="Helical" evidence="7">
    <location>
        <begin position="535"/>
        <end position="557"/>
    </location>
</feature>
<feature type="domain" description="ABC transmembrane type-1" evidence="8">
    <location>
        <begin position="346"/>
        <end position="552"/>
    </location>
</feature>
<evidence type="ECO:0000256" key="5">
    <source>
        <dbReference type="ARBA" id="ARBA00022989"/>
    </source>
</evidence>
<evidence type="ECO:0000313" key="9">
    <source>
        <dbReference type="EMBL" id="KKN93012.1"/>
    </source>
</evidence>
<keyword evidence="2" id="KW-0813">Transport</keyword>
<protein>
    <recommendedName>
        <fullName evidence="8">ABC transmembrane type-1 domain-containing protein</fullName>
    </recommendedName>
</protein>
<feature type="transmembrane region" description="Helical" evidence="7">
    <location>
        <begin position="306"/>
        <end position="330"/>
    </location>
</feature>
<dbReference type="Gene3D" id="1.10.3720.10">
    <property type="entry name" value="MetI-like"/>
    <property type="match status" value="2"/>
</dbReference>
<evidence type="ECO:0000256" key="6">
    <source>
        <dbReference type="ARBA" id="ARBA00023136"/>
    </source>
</evidence>
<sequence>MSNAAPLLKPIVRNRLRLKRGRDRGYLVGATAVALTVILPLVALAVIALSGTSTNWRHLAETILPEASRITLLLMLGIALVAGSIGVVTAWLVASFQFPGRRMFAWALVLPLAVPTYIAAYSVVEFLHFAGPVQTAIRDIFGFQSSREYWFPEIRSLGGAILILSSVLYPYIFLTVRLVFVMQGRKAGDVARTLSASRAAVFVKILLPMARPAIAIGVALALMEAVNDIGAVEFLGVRTLTFAVYSTWLNRGDLYGATQIALFMLAVIVFLVLVERFARRQQRFTIHRGDRPQEGHEPLRGWRGALAALACAVPIAVGFGIPILVLGGFALRRLDQLADPQLWRALEHTVVIATAAGLATVGAGFAMAYGIRLTGSRRLAALVRIAALGYAVPGTVLAIGILIPLAAFDNAVDAVMRDWFGISTGLLLSGSGFAIVYACFVRFMAMGHGAIESGFSKLSPHLDMAARTLGRGPGGTLRQILLPLMQPALLTAFLLVFVDATKELSATILLRPFDFETLATFVYAQTSRAAFEDGALAALMIVMVGIVPVVLLTRSILKETERA</sequence>
<keyword evidence="4 7" id="KW-0812">Transmembrane</keyword>
<feature type="domain" description="ABC transmembrane type-1" evidence="8">
    <location>
        <begin position="68"/>
        <end position="273"/>
    </location>
</feature>
<comment type="subcellular location">
    <subcellularLocation>
        <location evidence="1">Cell membrane</location>
        <topology evidence="1">Multi-pass membrane protein</topology>
    </subcellularLocation>
</comment>
<dbReference type="CDD" id="cd06261">
    <property type="entry name" value="TM_PBP2"/>
    <property type="match status" value="2"/>
</dbReference>
<organism evidence="9">
    <name type="scientific">marine sediment metagenome</name>
    <dbReference type="NCBI Taxonomy" id="412755"/>
    <lineage>
        <taxon>unclassified sequences</taxon>
        <taxon>metagenomes</taxon>
        <taxon>ecological metagenomes</taxon>
    </lineage>
</organism>
<comment type="caution">
    <text evidence="9">The sequence shown here is derived from an EMBL/GenBank/DDBJ whole genome shotgun (WGS) entry which is preliminary data.</text>
</comment>
<keyword evidence="3" id="KW-1003">Cell membrane</keyword>
<dbReference type="InterPro" id="IPR000515">
    <property type="entry name" value="MetI-like"/>
</dbReference>
<dbReference type="Pfam" id="PF00528">
    <property type="entry name" value="BPD_transp_1"/>
    <property type="match status" value="1"/>
</dbReference>
<dbReference type="PANTHER" id="PTHR30183:SF2">
    <property type="entry name" value="IRON UTILIZATION PROTEIN"/>
    <property type="match status" value="1"/>
</dbReference>
<proteinExistence type="predicted"/>
<dbReference type="SUPFAM" id="SSF161098">
    <property type="entry name" value="MetI-like"/>
    <property type="match status" value="2"/>
</dbReference>
<feature type="transmembrane region" description="Helical" evidence="7">
    <location>
        <begin position="350"/>
        <end position="369"/>
    </location>
</feature>
<evidence type="ECO:0000256" key="2">
    <source>
        <dbReference type="ARBA" id="ARBA00022448"/>
    </source>
</evidence>
<accession>A0A0F9UZT6</accession>
<feature type="transmembrane region" description="Helical" evidence="7">
    <location>
        <begin position="25"/>
        <end position="50"/>
    </location>
</feature>
<dbReference type="GO" id="GO:0005886">
    <property type="term" value="C:plasma membrane"/>
    <property type="evidence" value="ECO:0007669"/>
    <property type="project" value="UniProtKB-SubCell"/>
</dbReference>
<evidence type="ECO:0000256" key="1">
    <source>
        <dbReference type="ARBA" id="ARBA00004651"/>
    </source>
</evidence>
<keyword evidence="5 7" id="KW-1133">Transmembrane helix</keyword>
<feature type="transmembrane region" description="Helical" evidence="7">
    <location>
        <begin position="381"/>
        <end position="407"/>
    </location>
</feature>
<feature type="transmembrane region" description="Helical" evidence="7">
    <location>
        <begin position="419"/>
        <end position="440"/>
    </location>
</feature>
<feature type="transmembrane region" description="Helical" evidence="7">
    <location>
        <begin position="254"/>
        <end position="274"/>
    </location>
</feature>
<feature type="transmembrane region" description="Helical" evidence="7">
    <location>
        <begin position="201"/>
        <end position="223"/>
    </location>
</feature>
<feature type="transmembrane region" description="Helical" evidence="7">
    <location>
        <begin position="480"/>
        <end position="498"/>
    </location>
</feature>
<feature type="transmembrane region" description="Helical" evidence="7">
    <location>
        <begin position="70"/>
        <end position="92"/>
    </location>
</feature>
<dbReference type="PROSITE" id="PS50928">
    <property type="entry name" value="ABC_TM1"/>
    <property type="match status" value="2"/>
</dbReference>
<evidence type="ECO:0000259" key="8">
    <source>
        <dbReference type="PROSITE" id="PS50928"/>
    </source>
</evidence>
<gene>
    <name evidence="9" type="ORF">LCGC14_0203120</name>
</gene>
<evidence type="ECO:0000256" key="7">
    <source>
        <dbReference type="SAM" id="Phobius"/>
    </source>
</evidence>
<dbReference type="EMBL" id="LAZR01000090">
    <property type="protein sequence ID" value="KKN93012.1"/>
    <property type="molecule type" value="Genomic_DNA"/>
</dbReference>
<dbReference type="InterPro" id="IPR035906">
    <property type="entry name" value="MetI-like_sf"/>
</dbReference>
<evidence type="ECO:0000256" key="3">
    <source>
        <dbReference type="ARBA" id="ARBA00022475"/>
    </source>
</evidence>
<evidence type="ECO:0000256" key="4">
    <source>
        <dbReference type="ARBA" id="ARBA00022692"/>
    </source>
</evidence>
<keyword evidence="6 7" id="KW-0472">Membrane</keyword>
<name>A0A0F9UZT6_9ZZZZ</name>
<reference evidence="9" key="1">
    <citation type="journal article" date="2015" name="Nature">
        <title>Complex archaea that bridge the gap between prokaryotes and eukaryotes.</title>
        <authorList>
            <person name="Spang A."/>
            <person name="Saw J.H."/>
            <person name="Jorgensen S.L."/>
            <person name="Zaremba-Niedzwiedzka K."/>
            <person name="Martijn J."/>
            <person name="Lind A.E."/>
            <person name="van Eijk R."/>
            <person name="Schleper C."/>
            <person name="Guy L."/>
            <person name="Ettema T.J."/>
        </authorList>
    </citation>
    <scope>NUCLEOTIDE SEQUENCE</scope>
</reference>
<feature type="transmembrane region" description="Helical" evidence="7">
    <location>
        <begin position="104"/>
        <end position="124"/>
    </location>
</feature>
<feature type="transmembrane region" description="Helical" evidence="7">
    <location>
        <begin position="157"/>
        <end position="180"/>
    </location>
</feature>